<evidence type="ECO:0000313" key="4">
    <source>
        <dbReference type="Proteomes" id="UP001293593"/>
    </source>
</evidence>
<keyword evidence="4" id="KW-1185">Reference proteome</keyword>
<feature type="signal peptide" evidence="2">
    <location>
        <begin position="1"/>
        <end position="16"/>
    </location>
</feature>
<name>A0AAE1TBD3_9FABA</name>
<dbReference type="Proteomes" id="UP001293593">
    <property type="component" value="Unassembled WGS sequence"/>
</dbReference>
<proteinExistence type="predicted"/>
<evidence type="ECO:0000256" key="1">
    <source>
        <dbReference type="SAM" id="MobiDB-lite"/>
    </source>
</evidence>
<evidence type="ECO:0000256" key="2">
    <source>
        <dbReference type="SAM" id="SignalP"/>
    </source>
</evidence>
<keyword evidence="2" id="KW-0732">Signal</keyword>
<dbReference type="AlphaFoldDB" id="A0AAE1TBD3"/>
<comment type="caution">
    <text evidence="3">The sequence shown here is derived from an EMBL/GenBank/DDBJ whole genome shotgun (WGS) entry which is preliminary data.</text>
</comment>
<dbReference type="EMBL" id="JAWXYG010000003">
    <property type="protein sequence ID" value="KAK4278481.1"/>
    <property type="molecule type" value="Genomic_DNA"/>
</dbReference>
<accession>A0AAE1TBD3</accession>
<protein>
    <submittedName>
        <fullName evidence="3">Uncharacterized protein</fullName>
    </submittedName>
</protein>
<organism evidence="3 4">
    <name type="scientific">Acacia crassicarpa</name>
    <name type="common">northern wattle</name>
    <dbReference type="NCBI Taxonomy" id="499986"/>
    <lineage>
        <taxon>Eukaryota</taxon>
        <taxon>Viridiplantae</taxon>
        <taxon>Streptophyta</taxon>
        <taxon>Embryophyta</taxon>
        <taxon>Tracheophyta</taxon>
        <taxon>Spermatophyta</taxon>
        <taxon>Magnoliopsida</taxon>
        <taxon>eudicotyledons</taxon>
        <taxon>Gunneridae</taxon>
        <taxon>Pentapetalae</taxon>
        <taxon>rosids</taxon>
        <taxon>fabids</taxon>
        <taxon>Fabales</taxon>
        <taxon>Fabaceae</taxon>
        <taxon>Caesalpinioideae</taxon>
        <taxon>mimosoid clade</taxon>
        <taxon>Acacieae</taxon>
        <taxon>Acacia</taxon>
    </lineage>
</organism>
<sequence>MCPLRLLLIFLSASLAGFFVLKNLRSQPHPDDHDNSDEASSSVKPSDSSIPPFSKVRVAIEYGFWTFVDMASAFRFGFGFASSS</sequence>
<feature type="compositionally biased region" description="Low complexity" evidence="1">
    <location>
        <begin position="38"/>
        <end position="49"/>
    </location>
</feature>
<dbReference type="PANTHER" id="PTHR34132">
    <property type="entry name" value="EMB|CAB87627.1-RELATED"/>
    <property type="match status" value="1"/>
</dbReference>
<evidence type="ECO:0000313" key="3">
    <source>
        <dbReference type="EMBL" id="KAK4278481.1"/>
    </source>
</evidence>
<reference evidence="3" key="1">
    <citation type="submission" date="2023-10" db="EMBL/GenBank/DDBJ databases">
        <title>Chromosome-level genome of the transformable northern wattle, Acacia crassicarpa.</title>
        <authorList>
            <person name="Massaro I."/>
            <person name="Sinha N.R."/>
            <person name="Poethig S."/>
            <person name="Leichty A.R."/>
        </authorList>
    </citation>
    <scope>NUCLEOTIDE SEQUENCE</scope>
    <source>
        <strain evidence="3">Acra3RX</strain>
        <tissue evidence="3">Leaf</tissue>
    </source>
</reference>
<feature type="region of interest" description="Disordered" evidence="1">
    <location>
        <begin position="28"/>
        <end position="51"/>
    </location>
</feature>
<dbReference type="PANTHER" id="PTHR34132:SF4">
    <property type="entry name" value="EXPRESSED PROTEIN"/>
    <property type="match status" value="1"/>
</dbReference>
<gene>
    <name evidence="3" type="ORF">QN277_016321</name>
</gene>
<feature type="chain" id="PRO_5041907994" evidence="2">
    <location>
        <begin position="17"/>
        <end position="84"/>
    </location>
</feature>